<name>A0A1J5PSX2_9ZZZZ</name>
<proteinExistence type="predicted"/>
<reference evidence="1" key="1">
    <citation type="submission" date="2016-10" db="EMBL/GenBank/DDBJ databases">
        <title>Sequence of Gallionella enrichment culture.</title>
        <authorList>
            <person name="Poehlein A."/>
            <person name="Muehling M."/>
            <person name="Daniel R."/>
        </authorList>
    </citation>
    <scope>NUCLEOTIDE SEQUENCE</scope>
</reference>
<gene>
    <name evidence="1" type="ORF">GALL_437520</name>
</gene>
<comment type="caution">
    <text evidence="1">The sequence shown here is derived from an EMBL/GenBank/DDBJ whole genome shotgun (WGS) entry which is preliminary data.</text>
</comment>
<protein>
    <submittedName>
        <fullName evidence="1">Uncharacterized protein</fullName>
    </submittedName>
</protein>
<dbReference type="AlphaFoldDB" id="A0A1J5PSX2"/>
<dbReference type="EMBL" id="MLJW01002452">
    <property type="protein sequence ID" value="OIQ74593.1"/>
    <property type="molecule type" value="Genomic_DNA"/>
</dbReference>
<evidence type="ECO:0000313" key="1">
    <source>
        <dbReference type="EMBL" id="OIQ74593.1"/>
    </source>
</evidence>
<organism evidence="1">
    <name type="scientific">mine drainage metagenome</name>
    <dbReference type="NCBI Taxonomy" id="410659"/>
    <lineage>
        <taxon>unclassified sequences</taxon>
        <taxon>metagenomes</taxon>
        <taxon>ecological metagenomes</taxon>
    </lineage>
</organism>
<sequence>MEQRRLVEPARLPVIDGRVGLQQFHLTYRLFEGTQTKQCQMLTHLLRDVFEEGFDKLGFAAEAGPQLGVLSCDADRAGV</sequence>
<accession>A0A1J5PSX2</accession>